<dbReference type="Pfam" id="PF08240">
    <property type="entry name" value="ADH_N"/>
    <property type="match status" value="1"/>
</dbReference>
<dbReference type="GO" id="GO:0016491">
    <property type="term" value="F:oxidoreductase activity"/>
    <property type="evidence" value="ECO:0007669"/>
    <property type="project" value="InterPro"/>
</dbReference>
<protein>
    <submittedName>
        <fullName evidence="2">Alcohol dehydrogenase</fullName>
    </submittedName>
</protein>
<dbReference type="Pfam" id="PF00107">
    <property type="entry name" value="ADH_zinc_N"/>
    <property type="match status" value="1"/>
</dbReference>
<dbReference type="InterPro" id="IPR002364">
    <property type="entry name" value="Quin_OxRdtase/zeta-crystal_CS"/>
</dbReference>
<dbReference type="OrthoDB" id="9787435at2"/>
<dbReference type="PANTHER" id="PTHR43677">
    <property type="entry name" value="SHORT-CHAIN DEHYDROGENASE/REDUCTASE"/>
    <property type="match status" value="1"/>
</dbReference>
<name>A0A2I0R678_9FLAO</name>
<dbReference type="RefSeq" id="WP_101333229.1">
    <property type="nucleotide sequence ID" value="NZ_PJNI01000001.1"/>
</dbReference>
<dbReference type="PANTHER" id="PTHR43677:SF4">
    <property type="entry name" value="QUINONE OXIDOREDUCTASE-LIKE PROTEIN 2"/>
    <property type="match status" value="1"/>
</dbReference>
<gene>
    <name evidence="2" type="ORF">CW751_01730</name>
</gene>
<dbReference type="InterPro" id="IPR013154">
    <property type="entry name" value="ADH-like_N"/>
</dbReference>
<dbReference type="SUPFAM" id="SSF50129">
    <property type="entry name" value="GroES-like"/>
    <property type="match status" value="1"/>
</dbReference>
<dbReference type="Gene3D" id="3.90.180.10">
    <property type="entry name" value="Medium-chain alcohol dehydrogenases, catalytic domain"/>
    <property type="match status" value="1"/>
</dbReference>
<dbReference type="InterPro" id="IPR013149">
    <property type="entry name" value="ADH-like_C"/>
</dbReference>
<dbReference type="InterPro" id="IPR020843">
    <property type="entry name" value="ER"/>
</dbReference>
<dbReference type="SUPFAM" id="SSF51735">
    <property type="entry name" value="NAD(P)-binding Rossmann-fold domains"/>
    <property type="match status" value="1"/>
</dbReference>
<dbReference type="InterPro" id="IPR051397">
    <property type="entry name" value="Zn-ADH-like_protein"/>
</dbReference>
<organism evidence="2 3">
    <name type="scientific">Brumimicrobium salinarum</name>
    <dbReference type="NCBI Taxonomy" id="2058658"/>
    <lineage>
        <taxon>Bacteria</taxon>
        <taxon>Pseudomonadati</taxon>
        <taxon>Bacteroidota</taxon>
        <taxon>Flavobacteriia</taxon>
        <taxon>Flavobacteriales</taxon>
        <taxon>Crocinitomicaceae</taxon>
        <taxon>Brumimicrobium</taxon>
    </lineage>
</organism>
<accession>A0A2I0R678</accession>
<dbReference type="Proteomes" id="UP000236654">
    <property type="component" value="Unassembled WGS sequence"/>
</dbReference>
<dbReference type="EMBL" id="PJNI01000001">
    <property type="protein sequence ID" value="PKR82083.1"/>
    <property type="molecule type" value="Genomic_DNA"/>
</dbReference>
<dbReference type="InterPro" id="IPR011032">
    <property type="entry name" value="GroES-like_sf"/>
</dbReference>
<reference evidence="2 3" key="1">
    <citation type="submission" date="2017-12" db="EMBL/GenBank/DDBJ databases">
        <title>The draft genome sequence of Brumimicrobium saltpan LHR20.</title>
        <authorList>
            <person name="Do Z.-J."/>
            <person name="Luo H.-R."/>
        </authorList>
    </citation>
    <scope>NUCLEOTIDE SEQUENCE [LARGE SCALE GENOMIC DNA]</scope>
    <source>
        <strain evidence="2 3">LHR20</strain>
    </source>
</reference>
<feature type="domain" description="Enoyl reductase (ER)" evidence="1">
    <location>
        <begin position="12"/>
        <end position="339"/>
    </location>
</feature>
<proteinExistence type="predicted"/>
<dbReference type="SMART" id="SM00829">
    <property type="entry name" value="PKS_ER"/>
    <property type="match status" value="1"/>
</dbReference>
<comment type="caution">
    <text evidence="2">The sequence shown here is derived from an EMBL/GenBank/DDBJ whole genome shotgun (WGS) entry which is preliminary data.</text>
</comment>
<keyword evidence="3" id="KW-1185">Reference proteome</keyword>
<evidence type="ECO:0000313" key="2">
    <source>
        <dbReference type="EMBL" id="PKR82083.1"/>
    </source>
</evidence>
<dbReference type="GO" id="GO:0008270">
    <property type="term" value="F:zinc ion binding"/>
    <property type="evidence" value="ECO:0007669"/>
    <property type="project" value="InterPro"/>
</dbReference>
<dbReference type="PROSITE" id="PS01162">
    <property type="entry name" value="QOR_ZETA_CRYSTAL"/>
    <property type="match status" value="1"/>
</dbReference>
<evidence type="ECO:0000313" key="3">
    <source>
        <dbReference type="Proteomes" id="UP000236654"/>
    </source>
</evidence>
<dbReference type="Gene3D" id="3.40.50.720">
    <property type="entry name" value="NAD(P)-binding Rossmann-like Domain"/>
    <property type="match status" value="1"/>
</dbReference>
<dbReference type="InterPro" id="IPR036291">
    <property type="entry name" value="NAD(P)-bd_dom_sf"/>
</dbReference>
<sequence length="341" mass="37325">MTKQAIQLKKYGTPKEAFSFEELSIPEPSEDEVQIEVERFGINYADVMAREGNYREAPPLPCVLGYEVVGKVTKVGKDSPQELLGKRVVAFTRFGGYSQCVNTKHMAVAEIGDYDGNKALCLATQYVTAFYMSHVATTIQKGDNVLIHAAAGGVGTALIQLLRNKGVNIIAKTGSDDKIQYLKDLGVDHIVNYNKGDYAAQVQSILKKERIDVSFNPVAGSTFKKDWKLLGCTGSLVLFGGSERSGKKWGMLSTLNFVRKMGIIIPITLMMRSKSIIGINMLKVGDFKPKVLQHCIQELVKLAINSEIDPQVGAVYNAKEIGEAHAFLASGKSTGKVVLEW</sequence>
<dbReference type="AlphaFoldDB" id="A0A2I0R678"/>
<evidence type="ECO:0000259" key="1">
    <source>
        <dbReference type="SMART" id="SM00829"/>
    </source>
</evidence>